<feature type="region of interest" description="Disordered" evidence="3">
    <location>
        <begin position="427"/>
        <end position="461"/>
    </location>
</feature>
<dbReference type="InterPro" id="IPR027417">
    <property type="entry name" value="P-loop_NTPase"/>
</dbReference>
<dbReference type="GO" id="GO:0008017">
    <property type="term" value="F:microtubule binding"/>
    <property type="evidence" value="ECO:0007669"/>
    <property type="project" value="TreeGrafter"/>
</dbReference>
<evidence type="ECO:0000313" key="6">
    <source>
        <dbReference type="EMBL" id="KAK7691407.1"/>
    </source>
</evidence>
<dbReference type="InterPro" id="IPR003130">
    <property type="entry name" value="GED"/>
</dbReference>
<dbReference type="Proteomes" id="UP001385951">
    <property type="component" value="Unassembled WGS sequence"/>
</dbReference>
<feature type="domain" description="Dynamin-type G" evidence="5">
    <location>
        <begin position="43"/>
        <end position="350"/>
    </location>
</feature>
<dbReference type="PROSITE" id="PS51718">
    <property type="entry name" value="G_DYNAMIN_2"/>
    <property type="match status" value="1"/>
</dbReference>
<evidence type="ECO:0000256" key="1">
    <source>
        <dbReference type="ARBA" id="ARBA00022741"/>
    </source>
</evidence>
<dbReference type="InterPro" id="IPR030381">
    <property type="entry name" value="G_DYNAMIN_dom"/>
</dbReference>
<gene>
    <name evidence="6" type="ORF">QCA50_004806</name>
</gene>
<dbReference type="GO" id="GO:0005525">
    <property type="term" value="F:GTP binding"/>
    <property type="evidence" value="ECO:0007669"/>
    <property type="project" value="InterPro"/>
</dbReference>
<dbReference type="GO" id="GO:0005874">
    <property type="term" value="C:microtubule"/>
    <property type="evidence" value="ECO:0007669"/>
    <property type="project" value="TreeGrafter"/>
</dbReference>
<keyword evidence="1" id="KW-0547">Nucleotide-binding</keyword>
<evidence type="ECO:0000256" key="2">
    <source>
        <dbReference type="ARBA" id="ARBA00023134"/>
    </source>
</evidence>
<accession>A0AAW0GNC0</accession>
<dbReference type="Gene3D" id="3.40.50.300">
    <property type="entry name" value="P-loop containing nucleotide triphosphate hydrolases"/>
    <property type="match status" value="1"/>
</dbReference>
<dbReference type="GO" id="GO:0003924">
    <property type="term" value="F:GTPase activity"/>
    <property type="evidence" value="ECO:0007669"/>
    <property type="project" value="InterPro"/>
</dbReference>
<feature type="domain" description="GED" evidence="4">
    <location>
        <begin position="654"/>
        <end position="749"/>
    </location>
</feature>
<dbReference type="Pfam" id="PF00350">
    <property type="entry name" value="Dynamin_N"/>
    <property type="match status" value="1"/>
</dbReference>
<dbReference type="InterPro" id="IPR020850">
    <property type="entry name" value="GED_dom"/>
</dbReference>
<feature type="compositionally biased region" description="Acidic residues" evidence="3">
    <location>
        <begin position="447"/>
        <end position="461"/>
    </location>
</feature>
<dbReference type="GO" id="GO:0005737">
    <property type="term" value="C:cytoplasm"/>
    <property type="evidence" value="ECO:0007669"/>
    <property type="project" value="TreeGrafter"/>
</dbReference>
<evidence type="ECO:0000259" key="4">
    <source>
        <dbReference type="PROSITE" id="PS51388"/>
    </source>
</evidence>
<dbReference type="InterPro" id="IPR022812">
    <property type="entry name" value="Dynamin"/>
</dbReference>
<dbReference type="GO" id="GO:0031623">
    <property type="term" value="P:receptor internalization"/>
    <property type="evidence" value="ECO:0007669"/>
    <property type="project" value="TreeGrafter"/>
</dbReference>
<dbReference type="AlphaFoldDB" id="A0AAW0GNC0"/>
<dbReference type="InterPro" id="IPR001401">
    <property type="entry name" value="Dynamin_GTPase"/>
</dbReference>
<dbReference type="CDD" id="cd08771">
    <property type="entry name" value="DLP_1"/>
    <property type="match status" value="1"/>
</dbReference>
<dbReference type="PANTHER" id="PTHR11566:SF131">
    <property type="entry name" value="GTPASE, PUTATIVE (AFU_ORTHOLOGUE AFUA_6G07630)-RELATED"/>
    <property type="match status" value="1"/>
</dbReference>
<evidence type="ECO:0000259" key="5">
    <source>
        <dbReference type="PROSITE" id="PS51718"/>
    </source>
</evidence>
<name>A0AAW0GNC0_9APHY</name>
<dbReference type="GO" id="GO:0005886">
    <property type="term" value="C:plasma membrane"/>
    <property type="evidence" value="ECO:0007669"/>
    <property type="project" value="TreeGrafter"/>
</dbReference>
<dbReference type="SUPFAM" id="SSF52540">
    <property type="entry name" value="P-loop containing nucleoside triphosphate hydrolases"/>
    <property type="match status" value="1"/>
</dbReference>
<dbReference type="Pfam" id="PF01031">
    <property type="entry name" value="Dynamin_M"/>
    <property type="match status" value="1"/>
</dbReference>
<evidence type="ECO:0000313" key="7">
    <source>
        <dbReference type="Proteomes" id="UP001385951"/>
    </source>
</evidence>
<comment type="caution">
    <text evidence="6">The sequence shown here is derived from an EMBL/GenBank/DDBJ whole genome shotgun (WGS) entry which is preliminary data.</text>
</comment>
<organism evidence="6 7">
    <name type="scientific">Cerrena zonata</name>
    <dbReference type="NCBI Taxonomy" id="2478898"/>
    <lineage>
        <taxon>Eukaryota</taxon>
        <taxon>Fungi</taxon>
        <taxon>Dikarya</taxon>
        <taxon>Basidiomycota</taxon>
        <taxon>Agaricomycotina</taxon>
        <taxon>Agaricomycetes</taxon>
        <taxon>Polyporales</taxon>
        <taxon>Cerrenaceae</taxon>
        <taxon>Cerrena</taxon>
    </lineage>
</organism>
<evidence type="ECO:0008006" key="8">
    <source>
        <dbReference type="Google" id="ProtNLM"/>
    </source>
</evidence>
<dbReference type="EMBL" id="JASBNA010000005">
    <property type="protein sequence ID" value="KAK7691407.1"/>
    <property type="molecule type" value="Genomic_DNA"/>
</dbReference>
<keyword evidence="7" id="KW-1185">Reference proteome</keyword>
<dbReference type="PANTHER" id="PTHR11566">
    <property type="entry name" value="DYNAMIN"/>
    <property type="match status" value="1"/>
</dbReference>
<sequence length="749" mass="84636">MLTLSPVPSNQMPVGLSDPQYSAKRRQMLDLVNKLHSTGVQLDIDLPVIAVIGSQSAGKSSLIESISGITLPRASGTCTRVPTECRLISSTEPWQCTITLRFITDANGQPLRQVRNEAFGAMIHDKDDVEERIRRAQRAILNPGTLIRDFLDGHDEDPIGRELSFSKNCVCLEISGPDVADLSFVDLPGLIASVGKGGSDGDIELVEGLVKTYLERPSCIILLTVACETDFENQRAHRLTKQYDPKGKRTIGVLTKPDRIPPGEEDNWLRFIRNENESLENGWFSVKQPDSRALQAGITWTEARAAEHQFFSVTSPWSALDMMYQQHLGTSNLTERLSDILSGLITKRLPSLQEELQELLRRTDESLRSLPKPPSTDALTEILNVVGEFSRDVAKHVDGLPNRDGLLQAIRPAQDRFRRVIRSTAPDFRPSERASDDEDSLSPPSFLDEEERSDSEGEVEASEPIFIDEVMTRAKEAISRELPDHYPFLVCTEYILAIVSQWERPTMELFDTVQRILTSYMKRLIASHFGKYAHGGLQQHVTLLVIDFIKNCGETTSHKLTWFLELEKRPRTLNEHYYSDYRDKFVAYYRSGRHSADTDLAKKLRKYGASKPVYDHSFYENTTAVLNGLRNIGIPSVKAIDLPRLFPSDPYEPAINIMATVRAYFQVAFKRFVDNVPMAIDYELILGLDRERALENALLKGLGIVGADAHQKCKEYLQEAPSVVSRREELLKKRDRLLTARQELIDLWL</sequence>
<dbReference type="InterPro" id="IPR045063">
    <property type="entry name" value="Dynamin_N"/>
</dbReference>
<evidence type="ECO:0000256" key="3">
    <source>
        <dbReference type="SAM" id="MobiDB-lite"/>
    </source>
</evidence>
<reference evidence="6 7" key="1">
    <citation type="submission" date="2022-09" db="EMBL/GenBank/DDBJ databases">
        <authorList>
            <person name="Palmer J.M."/>
        </authorList>
    </citation>
    <scope>NUCLEOTIDE SEQUENCE [LARGE SCALE GENOMIC DNA]</scope>
    <source>
        <strain evidence="6 7">DSM 7382</strain>
    </source>
</reference>
<dbReference type="InterPro" id="IPR000375">
    <property type="entry name" value="Dynamin_stalk"/>
</dbReference>
<dbReference type="SMART" id="SM00053">
    <property type="entry name" value="DYNc"/>
    <property type="match status" value="1"/>
</dbReference>
<dbReference type="PROSITE" id="PS51388">
    <property type="entry name" value="GED"/>
    <property type="match status" value="1"/>
</dbReference>
<dbReference type="Pfam" id="PF02212">
    <property type="entry name" value="GED"/>
    <property type="match status" value="1"/>
</dbReference>
<dbReference type="PRINTS" id="PR00195">
    <property type="entry name" value="DYNAMIN"/>
</dbReference>
<proteinExistence type="predicted"/>
<dbReference type="Gene3D" id="1.20.120.1240">
    <property type="entry name" value="Dynamin, middle domain"/>
    <property type="match status" value="1"/>
</dbReference>
<protein>
    <recommendedName>
        <fullName evidence="8">P-loop containing nucleoside triphosphate hydrolase protein</fullName>
    </recommendedName>
</protein>
<keyword evidence="2" id="KW-0342">GTP-binding</keyword>